<proteinExistence type="inferred from homology"/>
<evidence type="ECO:0000256" key="4">
    <source>
        <dbReference type="ARBA" id="ARBA00022449"/>
    </source>
</evidence>
<keyword evidence="6 12" id="KW-0109">Calcium transport</keyword>
<feature type="transmembrane region" description="Helical" evidence="12">
    <location>
        <begin position="401"/>
        <end position="422"/>
    </location>
</feature>
<dbReference type="NCBIfam" id="TIGR00846">
    <property type="entry name" value="caca2"/>
    <property type="match status" value="1"/>
</dbReference>
<evidence type="ECO:0000256" key="9">
    <source>
        <dbReference type="ARBA" id="ARBA00022989"/>
    </source>
</evidence>
<evidence type="ECO:0000256" key="11">
    <source>
        <dbReference type="ARBA" id="ARBA00023136"/>
    </source>
</evidence>
<evidence type="ECO:0000256" key="10">
    <source>
        <dbReference type="ARBA" id="ARBA00023065"/>
    </source>
</evidence>
<dbReference type="GO" id="GO:0006874">
    <property type="term" value="P:intracellular calcium ion homeostasis"/>
    <property type="evidence" value="ECO:0007669"/>
    <property type="project" value="TreeGrafter"/>
</dbReference>
<dbReference type="InterPro" id="IPR044880">
    <property type="entry name" value="NCX_ion-bd_dom_sf"/>
</dbReference>
<dbReference type="InterPro" id="IPR004798">
    <property type="entry name" value="CAX-like"/>
</dbReference>
<evidence type="ECO:0000256" key="7">
    <source>
        <dbReference type="ARBA" id="ARBA00022692"/>
    </source>
</evidence>
<feature type="transmembrane region" description="Helical" evidence="12">
    <location>
        <begin position="226"/>
        <end position="245"/>
    </location>
</feature>
<gene>
    <name evidence="15" type="primary">LOC111020296</name>
</gene>
<comment type="similarity">
    <text evidence="2">Belongs to the Ca(2+):cation antiporter (CaCA) (TC 2.A.19) family. Cation/proton exchanger (CAX) subfamily.</text>
</comment>
<dbReference type="InterPro" id="IPR004837">
    <property type="entry name" value="NaCa_Exmemb"/>
</dbReference>
<evidence type="ECO:0000256" key="1">
    <source>
        <dbReference type="ARBA" id="ARBA00004128"/>
    </source>
</evidence>
<dbReference type="GeneID" id="111020296"/>
<feature type="transmembrane region" description="Helical" evidence="12">
    <location>
        <begin position="307"/>
        <end position="333"/>
    </location>
</feature>
<dbReference type="KEGG" id="mcha:111020296"/>
<evidence type="ECO:0000256" key="5">
    <source>
        <dbReference type="ARBA" id="ARBA00022554"/>
    </source>
</evidence>
<keyword evidence="9 12" id="KW-1133">Transmembrane helix</keyword>
<dbReference type="Proteomes" id="UP000504603">
    <property type="component" value="Unplaced"/>
</dbReference>
<keyword evidence="11 12" id="KW-0472">Membrane</keyword>
<name>A0A6J1DGR6_MOMCH</name>
<dbReference type="FunFam" id="1.20.1420.30:FF:000008">
    <property type="entry name" value="Vacuolar cation/proton exchanger"/>
    <property type="match status" value="1"/>
</dbReference>
<keyword evidence="5 12" id="KW-0926">Vacuole</keyword>
<reference evidence="15" key="1">
    <citation type="submission" date="2025-08" db="UniProtKB">
        <authorList>
            <consortium name="RefSeq"/>
        </authorList>
    </citation>
    <scope>IDENTIFICATION</scope>
    <source>
        <strain evidence="15">OHB3-1</strain>
    </source>
</reference>
<comment type="subcellular location">
    <subcellularLocation>
        <location evidence="1">Vacuole membrane</location>
        <topology evidence="1">Multi-pass membrane protein</topology>
    </subcellularLocation>
</comment>
<dbReference type="PANTHER" id="PTHR31503">
    <property type="entry name" value="VACUOLAR CALCIUM ION TRANSPORTER"/>
    <property type="match status" value="1"/>
</dbReference>
<keyword evidence="10 12" id="KW-0406">Ion transport</keyword>
<feature type="transmembrane region" description="Helical" evidence="12">
    <location>
        <begin position="156"/>
        <end position="179"/>
    </location>
</feature>
<dbReference type="Pfam" id="PF01699">
    <property type="entry name" value="Na_Ca_ex"/>
    <property type="match status" value="2"/>
</dbReference>
<feature type="transmembrane region" description="Helical" evidence="12">
    <location>
        <begin position="64"/>
        <end position="86"/>
    </location>
</feature>
<evidence type="ECO:0000256" key="6">
    <source>
        <dbReference type="ARBA" id="ARBA00022568"/>
    </source>
</evidence>
<dbReference type="NCBIfam" id="TIGR00378">
    <property type="entry name" value="cax"/>
    <property type="match status" value="1"/>
</dbReference>
<feature type="domain" description="Sodium/calcium exchanger membrane region" evidence="13">
    <location>
        <begin position="276"/>
        <end position="418"/>
    </location>
</feature>
<dbReference type="AlphaFoldDB" id="A0A6J1DGR6"/>
<dbReference type="OrthoDB" id="1699231at2759"/>
<feature type="domain" description="Sodium/calcium exchanger membrane region" evidence="13">
    <location>
        <begin position="92"/>
        <end position="247"/>
    </location>
</feature>
<dbReference type="RefSeq" id="XP_022152617.1">
    <property type="nucleotide sequence ID" value="XM_022296925.1"/>
</dbReference>
<evidence type="ECO:0000259" key="13">
    <source>
        <dbReference type="Pfam" id="PF01699"/>
    </source>
</evidence>
<evidence type="ECO:0000313" key="15">
    <source>
        <dbReference type="RefSeq" id="XP_022152617.1"/>
    </source>
</evidence>
<dbReference type="InterPro" id="IPR004713">
    <property type="entry name" value="CaH_exchang"/>
</dbReference>
<comment type="function">
    <text evidence="12">Vacuolar cation/proton exchanger (CAX). Translocates Ca(2+) and other metal ions into vacuoles using the proton gradient formed by H(+)-ATPase and H(+)-pyrophosphatase.</text>
</comment>
<dbReference type="GO" id="GO:0009705">
    <property type="term" value="C:plant-type vacuole membrane"/>
    <property type="evidence" value="ECO:0007669"/>
    <property type="project" value="TreeGrafter"/>
</dbReference>
<feature type="transmembrane region" description="Helical" evidence="12">
    <location>
        <begin position="340"/>
        <end position="365"/>
    </location>
</feature>
<feature type="transmembrane region" description="Helical" evidence="12">
    <location>
        <begin position="191"/>
        <end position="214"/>
    </location>
</feature>
<comment type="caution">
    <text evidence="12">Lacks conserved residue(s) required for the propagation of feature annotation.</text>
</comment>
<dbReference type="GO" id="GO:0015369">
    <property type="term" value="F:calcium:proton antiporter activity"/>
    <property type="evidence" value="ECO:0007669"/>
    <property type="project" value="UniProtKB-UniRule"/>
</dbReference>
<protein>
    <recommendedName>
        <fullName evidence="12">Vacuolar cation/proton exchanger</fullName>
    </recommendedName>
</protein>
<keyword evidence="4 12" id="KW-0050">Antiport</keyword>
<evidence type="ECO:0000313" key="14">
    <source>
        <dbReference type="Proteomes" id="UP000504603"/>
    </source>
</evidence>
<dbReference type="PANTHER" id="PTHR31503:SF22">
    <property type="entry name" value="VACUOLAR CALCIUM ION TRANSPORTER"/>
    <property type="match status" value="1"/>
</dbReference>
<feature type="transmembrane region" description="Helical" evidence="12">
    <location>
        <begin position="276"/>
        <end position="295"/>
    </location>
</feature>
<evidence type="ECO:0000256" key="3">
    <source>
        <dbReference type="ARBA" id="ARBA00022448"/>
    </source>
</evidence>
<feature type="transmembrane region" description="Helical" evidence="12">
    <location>
        <begin position="377"/>
        <end position="394"/>
    </location>
</feature>
<evidence type="ECO:0000256" key="8">
    <source>
        <dbReference type="ARBA" id="ARBA00022837"/>
    </source>
</evidence>
<accession>A0A6J1DGR6</accession>
<organism evidence="14 15">
    <name type="scientific">Momordica charantia</name>
    <name type="common">Bitter gourd</name>
    <name type="synonym">Balsam pear</name>
    <dbReference type="NCBI Taxonomy" id="3673"/>
    <lineage>
        <taxon>Eukaryota</taxon>
        <taxon>Viridiplantae</taxon>
        <taxon>Streptophyta</taxon>
        <taxon>Embryophyta</taxon>
        <taxon>Tracheophyta</taxon>
        <taxon>Spermatophyta</taxon>
        <taxon>Magnoliopsida</taxon>
        <taxon>eudicotyledons</taxon>
        <taxon>Gunneridae</taxon>
        <taxon>Pentapetalae</taxon>
        <taxon>rosids</taxon>
        <taxon>fabids</taxon>
        <taxon>Cucurbitales</taxon>
        <taxon>Cucurbitaceae</taxon>
        <taxon>Momordiceae</taxon>
        <taxon>Momordica</taxon>
    </lineage>
</organism>
<dbReference type="FunFam" id="1.20.1420.30:FF:000012">
    <property type="entry name" value="Vacuolar cation/proton exchanger"/>
    <property type="match status" value="1"/>
</dbReference>
<keyword evidence="8 12" id="KW-0106">Calcium</keyword>
<evidence type="ECO:0000256" key="12">
    <source>
        <dbReference type="RuleBase" id="RU365028"/>
    </source>
</evidence>
<keyword evidence="7 12" id="KW-0812">Transmembrane</keyword>
<evidence type="ECO:0000256" key="2">
    <source>
        <dbReference type="ARBA" id="ARBA00008248"/>
    </source>
</evidence>
<feature type="transmembrane region" description="Helical" evidence="12">
    <location>
        <begin position="122"/>
        <end position="144"/>
    </location>
</feature>
<sequence>MGSIEEKTNYLSDEEIPFRSSPVAKNVLHSFDFETAHVRSSPDASTWWNINNIRIRPLKSAYIVLVRAKINVLLPFGPLAILLHYLTGKHGWVFFFTLLGITPLAERLGYATEQLAFYTGPTVGGLLNATFGNATEMIISIYALKSGMIRVVQQSLLGSILSNMLLVLGCAFFTGGIIHHKKVQTFNKGTAVVNSGLLLMAVMGTTFPAVLHFTHTELHFGESALSLSRFSSCIMLVAYASYLFFQLKSQHNLYGPLDEEVDDGDADASEMFAWEAIGWLAILTVWVSVLSGYLVDAIQGASESLNLPVAFISVILLPIVGNAAEHASAIMFAMKDKLDITLGVAIGSSTQISMFVIPFCVVVGWCMGKPMDLNFKLFETATLFITVLVVAFMLQEGTSNYFKGLMLILCYLIVAASFFVHVDPSNDDD</sequence>
<keyword evidence="14" id="KW-1185">Reference proteome</keyword>
<keyword evidence="3 12" id="KW-0813">Transport</keyword>
<dbReference type="Gene3D" id="1.20.1420.30">
    <property type="entry name" value="NCX, central ion-binding region"/>
    <property type="match status" value="2"/>
</dbReference>